<dbReference type="EMBL" id="SHLD01000001">
    <property type="protein sequence ID" value="RZU76296.1"/>
    <property type="molecule type" value="Genomic_DNA"/>
</dbReference>
<keyword evidence="1" id="KW-0812">Transmembrane</keyword>
<keyword evidence="1" id="KW-0472">Membrane</keyword>
<comment type="caution">
    <text evidence="2">The sequence shown here is derived from an EMBL/GenBank/DDBJ whole genome shotgun (WGS) entry which is preliminary data.</text>
</comment>
<evidence type="ECO:0000313" key="2">
    <source>
        <dbReference type="EMBL" id="RZU76296.1"/>
    </source>
</evidence>
<feature type="transmembrane region" description="Helical" evidence="1">
    <location>
        <begin position="43"/>
        <end position="69"/>
    </location>
</feature>
<keyword evidence="3" id="KW-1185">Reference proteome</keyword>
<feature type="transmembrane region" description="Helical" evidence="1">
    <location>
        <begin position="119"/>
        <end position="138"/>
    </location>
</feature>
<feature type="transmembrane region" description="Helical" evidence="1">
    <location>
        <begin position="6"/>
        <end position="22"/>
    </location>
</feature>
<proteinExistence type="predicted"/>
<keyword evidence="1" id="KW-1133">Transmembrane helix</keyword>
<accession>A0A4V2GDL2</accession>
<gene>
    <name evidence="2" type="ORF">EV384_4933</name>
</gene>
<protein>
    <submittedName>
        <fullName evidence="2">ABC-2 family transporter</fullName>
    </submittedName>
</protein>
<dbReference type="Proteomes" id="UP000294114">
    <property type="component" value="Unassembled WGS sequence"/>
</dbReference>
<dbReference type="RefSeq" id="WP_207232452.1">
    <property type="nucleotide sequence ID" value="NZ_SHLD01000001.1"/>
</dbReference>
<reference evidence="2 3" key="1">
    <citation type="submission" date="2019-02" db="EMBL/GenBank/DDBJ databases">
        <title>Sequencing the genomes of 1000 actinobacteria strains.</title>
        <authorList>
            <person name="Klenk H.-P."/>
        </authorList>
    </citation>
    <scope>NUCLEOTIDE SEQUENCE [LARGE SCALE GENOMIC DNA]</scope>
    <source>
        <strain evidence="2 3">DSM 45612</strain>
    </source>
</reference>
<name>A0A4V2GDL2_9ACTN</name>
<sequence length="155" mass="15733">MLVGTFVGLVVVVVVGAMFITAEYRRGLIRTTLTASPQRIRVLAAKAVVVGAVTFVTGLLAAAVVVAFGQRVLRGNGVYVHPASTPTELRVIVGTGALLAVAAVLALGLGALLRRSVTAVTTAVVVIVLPYLLAMTVLPAGALGRLTDAVHAALA</sequence>
<evidence type="ECO:0000313" key="3">
    <source>
        <dbReference type="Proteomes" id="UP000294114"/>
    </source>
</evidence>
<feature type="transmembrane region" description="Helical" evidence="1">
    <location>
        <begin position="89"/>
        <end position="112"/>
    </location>
</feature>
<dbReference type="AlphaFoldDB" id="A0A4V2GDL2"/>
<evidence type="ECO:0000256" key="1">
    <source>
        <dbReference type="SAM" id="Phobius"/>
    </source>
</evidence>
<organism evidence="2 3">
    <name type="scientific">Micromonospora kangleipakensis</name>
    <dbReference type="NCBI Taxonomy" id="1077942"/>
    <lineage>
        <taxon>Bacteria</taxon>
        <taxon>Bacillati</taxon>
        <taxon>Actinomycetota</taxon>
        <taxon>Actinomycetes</taxon>
        <taxon>Micromonosporales</taxon>
        <taxon>Micromonosporaceae</taxon>
        <taxon>Micromonospora</taxon>
    </lineage>
</organism>